<dbReference type="PANTHER" id="PTHR11439">
    <property type="entry name" value="GAG-POL-RELATED RETROTRANSPOSON"/>
    <property type="match status" value="1"/>
</dbReference>
<sequence length="448" mass="50498">MAEFEEDPQEEPEEEVEEDPKEGPEEGPEEDPEAEAEDDVPPHATPPVGSLITLPPLSESSSDTEDDAPKKRKVDIETCSSKIREGKKRMDKMEQGLGDEMQFSNRVEHRRLGTLEANYSLVLSDRDEWRRAFLNLQALVFERLGRGACDARPDKKYALKLLERAHMITCNPSRTPVDTESKLGPEGLFLSQKKYALKLLERAHMVTCNPSRTPVDTESKLGPEGCPSTRSIDAEYQGVANVVAETAWIHNLLCELHSSLLTATLVYCENVSVVYMSANPVQHQQTKRIEIDIHFVCDMVTVGHVCALHIPSHFLIVGALVYRLRSKETCQKRDLWMMNALEESRGINLAWVIAEHLCKHAPGLKENSLIYGGHYATKIAKSLGYLVNKEVGKCSEPIECGKWTTKMLENEFDMENYMLLRPTLSPPPTREERDQRQEPSGLNSSWGD</sequence>
<name>A0A6L2KYS0_TANCI</name>
<organism evidence="2">
    <name type="scientific">Tanacetum cinerariifolium</name>
    <name type="common">Dalmatian daisy</name>
    <name type="synonym">Chrysanthemum cinerariifolium</name>
    <dbReference type="NCBI Taxonomy" id="118510"/>
    <lineage>
        <taxon>Eukaryota</taxon>
        <taxon>Viridiplantae</taxon>
        <taxon>Streptophyta</taxon>
        <taxon>Embryophyta</taxon>
        <taxon>Tracheophyta</taxon>
        <taxon>Spermatophyta</taxon>
        <taxon>Magnoliopsida</taxon>
        <taxon>eudicotyledons</taxon>
        <taxon>Gunneridae</taxon>
        <taxon>Pentapetalae</taxon>
        <taxon>asterids</taxon>
        <taxon>campanulids</taxon>
        <taxon>Asterales</taxon>
        <taxon>Asteraceae</taxon>
        <taxon>Asteroideae</taxon>
        <taxon>Anthemideae</taxon>
        <taxon>Anthemidinae</taxon>
        <taxon>Tanacetum</taxon>
    </lineage>
</organism>
<feature type="compositionally biased region" description="Polar residues" evidence="1">
    <location>
        <begin position="438"/>
        <end position="448"/>
    </location>
</feature>
<feature type="region of interest" description="Disordered" evidence="1">
    <location>
        <begin position="420"/>
        <end position="448"/>
    </location>
</feature>
<protein>
    <submittedName>
        <fullName evidence="2">Ribonuclease H-like domain-containing protein</fullName>
    </submittedName>
</protein>
<feature type="region of interest" description="Disordered" evidence="1">
    <location>
        <begin position="1"/>
        <end position="77"/>
    </location>
</feature>
<dbReference type="AlphaFoldDB" id="A0A6L2KYS0"/>
<evidence type="ECO:0000256" key="1">
    <source>
        <dbReference type="SAM" id="MobiDB-lite"/>
    </source>
</evidence>
<proteinExistence type="predicted"/>
<reference evidence="2" key="1">
    <citation type="journal article" date="2019" name="Sci. Rep.">
        <title>Draft genome of Tanacetum cinerariifolium, the natural source of mosquito coil.</title>
        <authorList>
            <person name="Yamashiro T."/>
            <person name="Shiraishi A."/>
            <person name="Satake H."/>
            <person name="Nakayama K."/>
        </authorList>
    </citation>
    <scope>NUCLEOTIDE SEQUENCE</scope>
</reference>
<gene>
    <name evidence="2" type="ORF">Tci_026636</name>
</gene>
<dbReference type="PANTHER" id="PTHR11439:SF524">
    <property type="entry name" value="RNA-DIRECTED DNA POLYMERASE, PROTEIN KINASE RLK-PELLE-DLSV FAMILY"/>
    <property type="match status" value="1"/>
</dbReference>
<evidence type="ECO:0000313" key="2">
    <source>
        <dbReference type="EMBL" id="GEU54658.1"/>
    </source>
</evidence>
<feature type="compositionally biased region" description="Acidic residues" evidence="1">
    <location>
        <begin position="1"/>
        <end position="39"/>
    </location>
</feature>
<accession>A0A6L2KYS0</accession>
<dbReference type="EMBL" id="BKCJ010003368">
    <property type="protein sequence ID" value="GEU54658.1"/>
    <property type="molecule type" value="Genomic_DNA"/>
</dbReference>
<dbReference type="CDD" id="cd09272">
    <property type="entry name" value="RNase_HI_RT_Ty1"/>
    <property type="match status" value="1"/>
</dbReference>
<comment type="caution">
    <text evidence="2">The sequence shown here is derived from an EMBL/GenBank/DDBJ whole genome shotgun (WGS) entry which is preliminary data.</text>
</comment>